<evidence type="ECO:0000256" key="1">
    <source>
        <dbReference type="SAM" id="MobiDB-lite"/>
    </source>
</evidence>
<dbReference type="EMBL" id="CP102845">
    <property type="protein sequence ID" value="UVF19640.1"/>
    <property type="molecule type" value="Genomic_DNA"/>
</dbReference>
<dbReference type="Proteomes" id="UP001017257">
    <property type="component" value="Chromosome"/>
</dbReference>
<evidence type="ECO:0000313" key="3">
    <source>
        <dbReference type="Proteomes" id="UP001017257"/>
    </source>
</evidence>
<gene>
    <name evidence="2" type="ORF">HPT29_000315</name>
</gene>
<dbReference type="RefSeq" id="WP_256439487.1">
    <property type="nucleotide sequence ID" value="NZ_CP102845.1"/>
</dbReference>
<proteinExistence type="predicted"/>
<sequence length="43" mass="3644">MTGLSDSGGCSGRGDGVLGGMGGTGVSGGIGMLGTGSVGGGLG</sequence>
<organism evidence="2 3">
    <name type="scientific">Microvirga terrae</name>
    <dbReference type="NCBI Taxonomy" id="2740529"/>
    <lineage>
        <taxon>Bacteria</taxon>
        <taxon>Pseudomonadati</taxon>
        <taxon>Pseudomonadota</taxon>
        <taxon>Alphaproteobacteria</taxon>
        <taxon>Hyphomicrobiales</taxon>
        <taxon>Methylobacteriaceae</taxon>
        <taxon>Microvirga</taxon>
    </lineage>
</organism>
<name>A0ABY5RQV5_9HYPH</name>
<keyword evidence="3" id="KW-1185">Reference proteome</keyword>
<protein>
    <submittedName>
        <fullName evidence="2">Uncharacterized protein</fullName>
    </submittedName>
</protein>
<evidence type="ECO:0000313" key="2">
    <source>
        <dbReference type="EMBL" id="UVF19640.1"/>
    </source>
</evidence>
<accession>A0ABY5RQV5</accession>
<feature type="region of interest" description="Disordered" evidence="1">
    <location>
        <begin position="24"/>
        <end position="43"/>
    </location>
</feature>
<reference evidence="2" key="1">
    <citation type="submission" date="2022-08" db="EMBL/GenBank/DDBJ databases">
        <title>Microvirga terrae sp. nov., isolated from soil.</title>
        <authorList>
            <person name="Kim K.H."/>
            <person name="Seo Y.L."/>
            <person name="Kim J.M."/>
            <person name="Lee J.K."/>
            <person name="Han D.M."/>
            <person name="Jeon C.O."/>
        </authorList>
    </citation>
    <scope>NUCLEOTIDE SEQUENCE</scope>
    <source>
        <strain evidence="2">R24</strain>
    </source>
</reference>